<sequence length="528" mass="55610">MVHGPTAGSPAAASDSLAHGATAATAVATATVAATTATATATAAADGAAAAVSAAPGAAVPKDLPSVDRLLRDEAVTHLMARHGHAFVAAEARRLLEDWRRRAVEGTLAAHELRHLPAELERRCEQRLAPRMRRVINLTGTVLHTNLGRALLADEALQQVLACMGSPNNLEFDLARGERGDRDSLVESLLCEITGAEAATVVNNNAAAVLLGIAALAGGKEAIVSRGELVEIGGAFRMPDVMAAAGARLVEVGTTNRTHARDYQAAIGPQTALLLKVHTSNYAIQGFTASVSEAELAPIARAAGVPLMTDLGSGSLVDLAQWSLPAEPLPQQMLADGCDVVTFSGDKLLGGPQAGLIVGRQDLVQKIRKFPMKRALRLSKLPLAALEATLRLYLQPDRLTQDLPTLRLLTRPVDQIQAQADRLLARVQDAVAPRFAVRVSAMRGQIGSGSLPVETLPSSGLVLTPQLPGKRGVGRALDELLTALRALPLPVIARVQSDELWLDLRCLDEAREEGEFIDQLALLKESLA</sequence>
<keyword evidence="6 8" id="KW-0711">Selenium</keyword>
<accession>A0A2G9CCU8</accession>
<evidence type="ECO:0000256" key="3">
    <source>
        <dbReference type="ARBA" id="ARBA00022679"/>
    </source>
</evidence>
<dbReference type="HAMAP" id="MF_00423">
    <property type="entry name" value="SelA"/>
    <property type="match status" value="1"/>
</dbReference>
<dbReference type="InterPro" id="IPR015424">
    <property type="entry name" value="PyrdxlP-dep_Trfase"/>
</dbReference>
<dbReference type="PANTHER" id="PTHR32328:SF0">
    <property type="entry name" value="L-SERYL-TRNA(SEC) SELENIUM TRANSFERASE"/>
    <property type="match status" value="1"/>
</dbReference>
<keyword evidence="5 8" id="KW-0648">Protein biosynthesis</keyword>
<dbReference type="OrthoDB" id="9787096at2"/>
<dbReference type="Gene3D" id="3.40.640.10">
    <property type="entry name" value="Type I PLP-dependent aspartate aminotransferase-like (Major domain)"/>
    <property type="match status" value="1"/>
</dbReference>
<dbReference type="Pfam" id="PF03841">
    <property type="entry name" value="SelA"/>
    <property type="match status" value="1"/>
</dbReference>
<comment type="catalytic activity">
    <reaction evidence="8">
        <text>L-seryl-tRNA(Sec) + selenophosphate + H(+) = L-selenocysteinyl-tRNA(Sec) + phosphate</text>
        <dbReference type="Rhea" id="RHEA:22728"/>
        <dbReference type="Rhea" id="RHEA-COMP:9742"/>
        <dbReference type="Rhea" id="RHEA-COMP:9743"/>
        <dbReference type="ChEBI" id="CHEBI:15378"/>
        <dbReference type="ChEBI" id="CHEBI:16144"/>
        <dbReference type="ChEBI" id="CHEBI:43474"/>
        <dbReference type="ChEBI" id="CHEBI:78533"/>
        <dbReference type="ChEBI" id="CHEBI:78573"/>
        <dbReference type="EC" id="2.9.1.1"/>
    </reaction>
</comment>
<comment type="pathway">
    <text evidence="8">Aminoacyl-tRNA biosynthesis; selenocysteinyl-tRNA(Sec) biosynthesis; selenocysteinyl-tRNA(Sec) from L-seryl-tRNA(Sec) (bacterial route): step 1/1.</text>
</comment>
<evidence type="ECO:0000256" key="7">
    <source>
        <dbReference type="ARBA" id="ARBA00044507"/>
    </source>
</evidence>
<feature type="modified residue" description="N6-(pyridoxal phosphate)lysine" evidence="8 9">
    <location>
        <position position="347"/>
    </location>
</feature>
<evidence type="ECO:0000256" key="6">
    <source>
        <dbReference type="ARBA" id="ARBA00023266"/>
    </source>
</evidence>
<name>A0A2G9CCU8_9BURK</name>
<dbReference type="EC" id="2.9.1.1" evidence="8"/>
<comment type="cofactor">
    <cofactor evidence="1 8 9">
        <name>pyridoxal 5'-phosphate</name>
        <dbReference type="ChEBI" id="CHEBI:597326"/>
    </cofactor>
</comment>
<organism evidence="11 12">
    <name type="scientific">Roseateles chitinivorans</name>
    <dbReference type="NCBI Taxonomy" id="2917965"/>
    <lineage>
        <taxon>Bacteria</taxon>
        <taxon>Pseudomonadati</taxon>
        <taxon>Pseudomonadota</taxon>
        <taxon>Betaproteobacteria</taxon>
        <taxon>Burkholderiales</taxon>
        <taxon>Sphaerotilaceae</taxon>
        <taxon>Roseateles</taxon>
    </lineage>
</organism>
<evidence type="ECO:0000256" key="1">
    <source>
        <dbReference type="ARBA" id="ARBA00001933"/>
    </source>
</evidence>
<comment type="function">
    <text evidence="8">Converts seryl-tRNA(Sec) to selenocysteinyl-tRNA(Sec) required for selenoprotein biosynthesis.</text>
</comment>
<dbReference type="InterPro" id="IPR018319">
    <property type="entry name" value="SelA-like"/>
</dbReference>
<protein>
    <recommendedName>
        <fullName evidence="8">L-seryl-tRNA(Sec) selenium transferase</fullName>
        <ecNumber evidence="8">2.9.1.1</ecNumber>
    </recommendedName>
    <alternativeName>
        <fullName evidence="8">Selenocysteine synthase</fullName>
        <shortName evidence="8">Sec synthase</shortName>
    </alternativeName>
    <alternativeName>
        <fullName evidence="8">Selenocysteinyl-tRNA(Sec) synthase</fullName>
    </alternativeName>
</protein>
<evidence type="ECO:0000256" key="2">
    <source>
        <dbReference type="ARBA" id="ARBA00022490"/>
    </source>
</evidence>
<dbReference type="Gene3D" id="3.90.1150.180">
    <property type="match status" value="1"/>
</dbReference>
<keyword evidence="3 8" id="KW-0808">Transferase</keyword>
<evidence type="ECO:0000256" key="8">
    <source>
        <dbReference type="HAMAP-Rule" id="MF_00423"/>
    </source>
</evidence>
<dbReference type="GO" id="GO:0005737">
    <property type="term" value="C:cytoplasm"/>
    <property type="evidence" value="ECO:0007669"/>
    <property type="project" value="UniProtKB-SubCell"/>
</dbReference>
<dbReference type="UniPathway" id="UPA00906">
    <property type="reaction ID" value="UER00896"/>
</dbReference>
<dbReference type="FunFam" id="3.40.640.10:FF:000028">
    <property type="entry name" value="L-seryl-tRNA(Sec) selenium transferase"/>
    <property type="match status" value="1"/>
</dbReference>
<proteinExistence type="inferred from homology"/>
<dbReference type="Proteomes" id="UP000231501">
    <property type="component" value="Unassembled WGS sequence"/>
</dbReference>
<evidence type="ECO:0000256" key="9">
    <source>
        <dbReference type="PIRSR" id="PIRSR618319-50"/>
    </source>
</evidence>
<comment type="caution">
    <text evidence="11">The sequence shown here is derived from an EMBL/GenBank/DDBJ whole genome shotgun (WGS) entry which is preliminary data.</text>
</comment>
<dbReference type="EMBL" id="PEOG01000012">
    <property type="protein sequence ID" value="PIM54233.1"/>
    <property type="molecule type" value="Genomic_DNA"/>
</dbReference>
<dbReference type="GO" id="GO:0001514">
    <property type="term" value="P:selenocysteine incorporation"/>
    <property type="evidence" value="ECO:0007669"/>
    <property type="project" value="UniProtKB-UniRule"/>
</dbReference>
<evidence type="ECO:0000313" key="11">
    <source>
        <dbReference type="EMBL" id="PIM54233.1"/>
    </source>
</evidence>
<dbReference type="PANTHER" id="PTHR32328">
    <property type="entry name" value="L-SERYL-TRNA(SEC) SELENIUM TRANSFERASE"/>
    <property type="match status" value="1"/>
</dbReference>
<keyword evidence="4 8" id="KW-0663">Pyridoxal phosphate</keyword>
<dbReference type="NCBIfam" id="TIGR00474">
    <property type="entry name" value="selA"/>
    <property type="match status" value="1"/>
</dbReference>
<dbReference type="Pfam" id="PF12390">
    <property type="entry name" value="Se-cys_synth_N"/>
    <property type="match status" value="1"/>
</dbReference>
<evidence type="ECO:0000256" key="5">
    <source>
        <dbReference type="ARBA" id="ARBA00022917"/>
    </source>
</evidence>
<comment type="similarity">
    <text evidence="7 8">Belongs to the SelA family.</text>
</comment>
<dbReference type="AlphaFoldDB" id="A0A2G9CCU8"/>
<evidence type="ECO:0000256" key="4">
    <source>
        <dbReference type="ARBA" id="ARBA00022898"/>
    </source>
</evidence>
<dbReference type="SUPFAM" id="SSF53383">
    <property type="entry name" value="PLP-dependent transferases"/>
    <property type="match status" value="1"/>
</dbReference>
<dbReference type="GO" id="GO:0001717">
    <property type="term" value="P:conversion of seryl-tRNAsec to selenocys-tRNAsec"/>
    <property type="evidence" value="ECO:0007669"/>
    <property type="project" value="UniProtKB-UniRule"/>
</dbReference>
<keyword evidence="2 8" id="KW-0963">Cytoplasm</keyword>
<dbReference type="InterPro" id="IPR004534">
    <property type="entry name" value="SelA_trans"/>
</dbReference>
<reference evidence="11 12" key="1">
    <citation type="submission" date="2017-11" db="EMBL/GenBank/DDBJ databases">
        <title>Draft genome sequence of Mitsuaria sp. HWN-4.</title>
        <authorList>
            <person name="Gundlapally S.R."/>
        </authorList>
    </citation>
    <scope>NUCLEOTIDE SEQUENCE [LARGE SCALE GENOMIC DNA]</scope>
    <source>
        <strain evidence="11 12">HWN-4</strain>
    </source>
</reference>
<gene>
    <name evidence="8" type="primary">selA</name>
    <name evidence="11" type="ORF">CS062_05610</name>
</gene>
<keyword evidence="12" id="KW-1185">Reference proteome</keyword>
<evidence type="ECO:0000313" key="12">
    <source>
        <dbReference type="Proteomes" id="UP000231501"/>
    </source>
</evidence>
<evidence type="ECO:0000259" key="10">
    <source>
        <dbReference type="Pfam" id="PF12390"/>
    </source>
</evidence>
<comment type="subcellular location">
    <subcellularLocation>
        <location evidence="8">Cytoplasm</location>
    </subcellularLocation>
</comment>
<dbReference type="InterPro" id="IPR025862">
    <property type="entry name" value="SelA_trans_N_dom"/>
</dbReference>
<dbReference type="InterPro" id="IPR015421">
    <property type="entry name" value="PyrdxlP-dep_Trfase_major"/>
</dbReference>
<feature type="domain" description="L-seryl-tRNA selenium transferase N-terminal" evidence="10">
    <location>
        <begin position="63"/>
        <end position="100"/>
    </location>
</feature>
<dbReference type="GO" id="GO:0004125">
    <property type="term" value="F:L-seryl-tRNA(Sec) selenium transferase activity"/>
    <property type="evidence" value="ECO:0007669"/>
    <property type="project" value="UniProtKB-UniRule"/>
</dbReference>